<evidence type="ECO:0000313" key="2">
    <source>
        <dbReference type="EMBL" id="KZN40315.1"/>
    </source>
</evidence>
<gene>
    <name evidence="2" type="ORF">N475_12680</name>
</gene>
<sequence>MKHTLILLCVFFHAFSFAAVTPWLDFTYKNGLITIPVKVSDIDSYAVLDTGAGVNAINENFVTEHKLKYNHSGNIHIQGAFDTKRNKVYQKVPVSFFGIDTNLEGLPALDLGDPSDSLLFGRGFFKLFNTQIDYPNRRIRLLTHDHLDLKKYENIDFKIQKGYGQPIVKVEIEGDSAWMLLDTGFTGGIMIERRYADKFGWLDTDNQKVEFSGVNTSSETENVRAKEVKFGPFTLSNVRVTFPAKGNNVNLVSQYSSTDSHVKGVKVKGIVGYDVFKHFVMTMDMKDGHLHISAPKSE</sequence>
<dbReference type="InterPro" id="IPR021109">
    <property type="entry name" value="Peptidase_aspartic_dom_sf"/>
</dbReference>
<proteinExistence type="predicted"/>
<comment type="caution">
    <text evidence="2">The sequence shown here is derived from an EMBL/GenBank/DDBJ whole genome shotgun (WGS) entry which is preliminary data.</text>
</comment>
<name>A0A166XH85_9GAMM</name>
<evidence type="ECO:0008006" key="4">
    <source>
        <dbReference type="Google" id="ProtNLM"/>
    </source>
</evidence>
<organism evidence="2 3">
    <name type="scientific">Pseudoalteromonas luteoviolacea DSM 6061</name>
    <dbReference type="NCBI Taxonomy" id="1365250"/>
    <lineage>
        <taxon>Bacteria</taxon>
        <taxon>Pseudomonadati</taxon>
        <taxon>Pseudomonadota</taxon>
        <taxon>Gammaproteobacteria</taxon>
        <taxon>Alteromonadales</taxon>
        <taxon>Pseudoalteromonadaceae</taxon>
        <taxon>Pseudoalteromonas</taxon>
    </lineage>
</organism>
<keyword evidence="3" id="KW-1185">Reference proteome</keyword>
<dbReference type="PATRIC" id="fig|1365250.3.peg.1767"/>
<dbReference type="AlphaFoldDB" id="A0A166XH85"/>
<evidence type="ECO:0000256" key="1">
    <source>
        <dbReference type="SAM" id="SignalP"/>
    </source>
</evidence>
<feature type="chain" id="PRO_5007882343" description="Signal protein PDZ" evidence="1">
    <location>
        <begin position="19"/>
        <end position="298"/>
    </location>
</feature>
<reference evidence="2 3" key="1">
    <citation type="submission" date="2013-07" db="EMBL/GenBank/DDBJ databases">
        <title>Comparative Genomic and Metabolomic Analysis of Twelve Strains of Pseudoalteromonas luteoviolacea.</title>
        <authorList>
            <person name="Vynne N.G."/>
            <person name="Mansson M."/>
            <person name="Gram L."/>
        </authorList>
    </citation>
    <scope>NUCLEOTIDE SEQUENCE [LARGE SCALE GENOMIC DNA]</scope>
    <source>
        <strain evidence="2 3">DSM 6061</strain>
    </source>
</reference>
<dbReference type="RefSeq" id="WP_063355911.1">
    <property type="nucleotide sequence ID" value="NZ_AQHB01000037.1"/>
</dbReference>
<dbReference type="Proteomes" id="UP000076643">
    <property type="component" value="Unassembled WGS sequence"/>
</dbReference>
<protein>
    <recommendedName>
        <fullName evidence="4">Signal protein PDZ</fullName>
    </recommendedName>
</protein>
<dbReference type="EMBL" id="AUYB01000096">
    <property type="protein sequence ID" value="KZN40315.1"/>
    <property type="molecule type" value="Genomic_DNA"/>
</dbReference>
<evidence type="ECO:0000313" key="3">
    <source>
        <dbReference type="Proteomes" id="UP000076643"/>
    </source>
</evidence>
<keyword evidence="1" id="KW-0732">Signal</keyword>
<accession>A0A166XH85</accession>
<feature type="signal peptide" evidence="1">
    <location>
        <begin position="1"/>
        <end position="18"/>
    </location>
</feature>
<dbReference type="GeneID" id="57364063"/>
<dbReference type="Gene3D" id="2.40.70.10">
    <property type="entry name" value="Acid Proteases"/>
    <property type="match status" value="2"/>
</dbReference>
<dbReference type="Pfam" id="PF13650">
    <property type="entry name" value="Asp_protease_2"/>
    <property type="match status" value="1"/>
</dbReference>
<dbReference type="SUPFAM" id="SSF50630">
    <property type="entry name" value="Acid proteases"/>
    <property type="match status" value="1"/>
</dbReference>